<name>A0A6N8DM54_RHOAC</name>
<feature type="region of interest" description="Disordered" evidence="2">
    <location>
        <begin position="237"/>
        <end position="280"/>
    </location>
</feature>
<dbReference type="RefSeq" id="WP_155446299.1">
    <property type="nucleotide sequence ID" value="NZ_JAOQNR010000008.1"/>
</dbReference>
<feature type="transmembrane region" description="Helical" evidence="3">
    <location>
        <begin position="6"/>
        <end position="26"/>
    </location>
</feature>
<evidence type="ECO:0000256" key="3">
    <source>
        <dbReference type="SAM" id="Phobius"/>
    </source>
</evidence>
<feature type="compositionally biased region" description="Basic and acidic residues" evidence="2">
    <location>
        <begin position="264"/>
        <end position="280"/>
    </location>
</feature>
<keyword evidence="3" id="KW-0472">Membrane</keyword>
<evidence type="ECO:0000256" key="2">
    <source>
        <dbReference type="SAM" id="MobiDB-lite"/>
    </source>
</evidence>
<keyword evidence="3" id="KW-0812">Transmembrane</keyword>
<comment type="caution">
    <text evidence="4">The sequence shown here is derived from an EMBL/GenBank/DDBJ whole genome shotgun (WGS) entry which is preliminary data.</text>
</comment>
<keyword evidence="1" id="KW-0175">Coiled coil</keyword>
<gene>
    <name evidence="4" type="ORF">GJ654_11465</name>
</gene>
<dbReference type="OrthoDB" id="7826912at2"/>
<dbReference type="AlphaFoldDB" id="A0A6N8DM54"/>
<feature type="coiled-coil region" evidence="1">
    <location>
        <begin position="155"/>
        <end position="210"/>
    </location>
</feature>
<protein>
    <submittedName>
        <fullName evidence="4">Uncharacterized protein</fullName>
    </submittedName>
</protein>
<keyword evidence="3" id="KW-1133">Transmembrane helix</keyword>
<accession>A0A6N8DM54</accession>
<sequence>MVEQLVAFALGFSICGLIGLAFLPLVSARARRLTLKGVEQQLPMTFDEMEAERDLLRARFAVERRELELVAERERQLRAADSAELGRRTADIVRVEEVLRTTQEQLRQREDALAHMTEKSETLFAELGATKANLAEREAELRDKSGEFDALAEVHRLLKIELERMQSRLRESEGRNENFEARRERLMAKIEAERKLAEEAQAEADALRGTLERGGGAEVADLRAAILDIGRRVAGQAENGAGQDNWGQDGIGRDSVPEVAAQKDTPREEAAQKISARERA</sequence>
<organism evidence="4 5">
    <name type="scientific">Rhodoblastus acidophilus</name>
    <name type="common">Rhodopseudomonas acidophila</name>
    <dbReference type="NCBI Taxonomy" id="1074"/>
    <lineage>
        <taxon>Bacteria</taxon>
        <taxon>Pseudomonadati</taxon>
        <taxon>Pseudomonadota</taxon>
        <taxon>Alphaproteobacteria</taxon>
        <taxon>Hyphomicrobiales</taxon>
        <taxon>Rhodoblastaceae</taxon>
        <taxon>Rhodoblastus</taxon>
    </lineage>
</organism>
<proteinExistence type="predicted"/>
<reference evidence="4 5" key="1">
    <citation type="submission" date="2019-11" db="EMBL/GenBank/DDBJ databases">
        <title>Whole-genome sequence of a Rhodoblastus acidophilus DSM 142.</title>
        <authorList>
            <person name="Kyndt J.A."/>
            <person name="Meyer T.E."/>
        </authorList>
    </citation>
    <scope>NUCLEOTIDE SEQUENCE [LARGE SCALE GENOMIC DNA]</scope>
    <source>
        <strain evidence="4 5">DSM 142</strain>
    </source>
</reference>
<dbReference type="Proteomes" id="UP000439113">
    <property type="component" value="Unassembled WGS sequence"/>
</dbReference>
<evidence type="ECO:0000313" key="4">
    <source>
        <dbReference type="EMBL" id="MTV31610.1"/>
    </source>
</evidence>
<dbReference type="EMBL" id="WNKS01000009">
    <property type="protein sequence ID" value="MTV31610.1"/>
    <property type="molecule type" value="Genomic_DNA"/>
</dbReference>
<evidence type="ECO:0000256" key="1">
    <source>
        <dbReference type="SAM" id="Coils"/>
    </source>
</evidence>
<evidence type="ECO:0000313" key="5">
    <source>
        <dbReference type="Proteomes" id="UP000439113"/>
    </source>
</evidence>